<evidence type="ECO:0000313" key="2">
    <source>
        <dbReference type="Proteomes" id="UP001163835"/>
    </source>
</evidence>
<dbReference type="Proteomes" id="UP001163835">
    <property type="component" value="Unassembled WGS sequence"/>
</dbReference>
<feature type="non-terminal residue" evidence="1">
    <location>
        <position position="623"/>
    </location>
</feature>
<evidence type="ECO:0000313" key="1">
    <source>
        <dbReference type="EMBL" id="KAJ3805062.1"/>
    </source>
</evidence>
<keyword evidence="2" id="KW-1185">Reference proteome</keyword>
<proteinExistence type="predicted"/>
<accession>A0ACC1TJZ1</accession>
<organism evidence="1 2">
    <name type="scientific">Lentinula aff. lateritia</name>
    <dbReference type="NCBI Taxonomy" id="2804960"/>
    <lineage>
        <taxon>Eukaryota</taxon>
        <taxon>Fungi</taxon>
        <taxon>Dikarya</taxon>
        <taxon>Basidiomycota</taxon>
        <taxon>Agaricomycotina</taxon>
        <taxon>Agaricomycetes</taxon>
        <taxon>Agaricomycetidae</taxon>
        <taxon>Agaricales</taxon>
        <taxon>Marasmiineae</taxon>
        <taxon>Omphalotaceae</taxon>
        <taxon>Lentinula</taxon>
    </lineage>
</organism>
<reference evidence="1" key="1">
    <citation type="submission" date="2022-09" db="EMBL/GenBank/DDBJ databases">
        <title>A Global Phylogenomic Analysis of the Shiitake Genus Lentinula.</title>
        <authorList>
            <consortium name="DOE Joint Genome Institute"/>
            <person name="Sierra-Patev S."/>
            <person name="Min B."/>
            <person name="Naranjo-Ortiz M."/>
            <person name="Looney B."/>
            <person name="Konkel Z."/>
            <person name="Slot J.C."/>
            <person name="Sakamoto Y."/>
            <person name="Steenwyk J.L."/>
            <person name="Rokas A."/>
            <person name="Carro J."/>
            <person name="Camarero S."/>
            <person name="Ferreira P."/>
            <person name="Molpeceres G."/>
            <person name="Ruiz-Duenas F.J."/>
            <person name="Serrano A."/>
            <person name="Henrissat B."/>
            <person name="Drula E."/>
            <person name="Hughes K.W."/>
            <person name="Mata J.L."/>
            <person name="Ishikawa N.K."/>
            <person name="Vargas-Isla R."/>
            <person name="Ushijima S."/>
            <person name="Smith C.A."/>
            <person name="Ahrendt S."/>
            <person name="Andreopoulos W."/>
            <person name="He G."/>
            <person name="Labutti K."/>
            <person name="Lipzen A."/>
            <person name="Ng V."/>
            <person name="Riley R."/>
            <person name="Sandor L."/>
            <person name="Barry K."/>
            <person name="Martinez A.T."/>
            <person name="Xiao Y."/>
            <person name="Gibbons J.G."/>
            <person name="Terashima K."/>
            <person name="Grigoriev I.V."/>
            <person name="Hibbett D.S."/>
        </authorList>
    </citation>
    <scope>NUCLEOTIDE SEQUENCE</scope>
    <source>
        <strain evidence="1">TMI1499</strain>
    </source>
</reference>
<protein>
    <submittedName>
        <fullName evidence="1">Uncharacterized protein</fullName>
    </submittedName>
</protein>
<dbReference type="EMBL" id="MU795701">
    <property type="protein sequence ID" value="KAJ3805062.1"/>
    <property type="molecule type" value="Genomic_DNA"/>
</dbReference>
<comment type="caution">
    <text evidence="1">The sequence shown here is derived from an EMBL/GenBank/DDBJ whole genome shotgun (WGS) entry which is preliminary data.</text>
</comment>
<sequence>MFSSPDQNRASSPDFASNMAGPSRGKQQAHPPVPSRGQPRVTRAMSRSRAVPSTLDPSALNNIPEEDKLLDQDLPSPPLRSRRAGQLDGVDLAPSLGHMDSPSRRSTERVGLPRLTIRLPGPSQASHQAARHRLPAQTSPGHIDFTNPLRRLLSPVVTSTPRVSHAGNTSMRIQDLLNSVPRYPAVVASPRPRNSDGHCNRPASGLEPVESHHGRSLEDMAISRLLSGNPTRSRRASRSPDGAPPHNRQRTRSVSHSPQSVASLLPAFQSPDQLPHALRTVRRSNHVALSLCQSGPYAPHLLDRSGRLQWREQSPVHHLTRSRSPAPHHSRRRSRSHSPSHRRYRSRSHSPADRRAGSPAVALPDPREQDPTLAVAQTVRILPEVITALRKGWPEHISLAYFNPKMVCSAPANRRRSDNTVSLSGSDLRIKSKDLSHFDLARVSTDDFGEIAKTMPKALEAFLITDKSHGRTGSDHAMALAEFVRKTFQMVTNRDDYLECFPAYLIYTEQVLFDWKNNPKQRGVPFVFNEPRWSRIERGVRSKSDWLLAYYTFESSQPPNGKGKANPSFRDSTTSTSSSQDTQCICGDGAHSSAQHVAKPTDIIRKDSNGRNWWEKKENGEII</sequence>
<name>A0ACC1TJZ1_9AGAR</name>
<gene>
    <name evidence="1" type="ORF">F5876DRAFT_70114</name>
</gene>